<dbReference type="OrthoDB" id="5861088at2759"/>
<dbReference type="SUPFAM" id="SSF63829">
    <property type="entry name" value="Calcium-dependent phosphotriesterase"/>
    <property type="match status" value="1"/>
</dbReference>
<organism evidence="1 2">
    <name type="scientific">Oesophagostomum dentatum</name>
    <name type="common">Nodular worm</name>
    <dbReference type="NCBI Taxonomy" id="61180"/>
    <lineage>
        <taxon>Eukaryota</taxon>
        <taxon>Metazoa</taxon>
        <taxon>Ecdysozoa</taxon>
        <taxon>Nematoda</taxon>
        <taxon>Chromadorea</taxon>
        <taxon>Rhabditida</taxon>
        <taxon>Rhabditina</taxon>
        <taxon>Rhabditomorpha</taxon>
        <taxon>Strongyloidea</taxon>
        <taxon>Strongylidae</taxon>
        <taxon>Oesophagostomum</taxon>
    </lineage>
</organism>
<keyword evidence="2" id="KW-1185">Reference proteome</keyword>
<reference evidence="1 2" key="1">
    <citation type="submission" date="2014-03" db="EMBL/GenBank/DDBJ databases">
        <title>Draft genome of the hookworm Oesophagostomum dentatum.</title>
        <authorList>
            <person name="Mitreva M."/>
        </authorList>
    </citation>
    <scope>NUCLEOTIDE SEQUENCE [LARGE SCALE GENOMIC DNA]</scope>
    <source>
        <strain evidence="1 2">OD-Hann</strain>
    </source>
</reference>
<feature type="non-terminal residue" evidence="1">
    <location>
        <position position="254"/>
    </location>
</feature>
<dbReference type="AlphaFoldDB" id="A0A0B1T6R4"/>
<name>A0A0B1T6R4_OESDE</name>
<evidence type="ECO:0008006" key="3">
    <source>
        <dbReference type="Google" id="ProtNLM"/>
    </source>
</evidence>
<accession>A0A0B1T6R4</accession>
<evidence type="ECO:0000313" key="1">
    <source>
        <dbReference type="EMBL" id="KHJ91070.1"/>
    </source>
</evidence>
<dbReference type="EMBL" id="KN552363">
    <property type="protein sequence ID" value="KHJ91070.1"/>
    <property type="molecule type" value="Genomic_DNA"/>
</dbReference>
<evidence type="ECO:0000313" key="2">
    <source>
        <dbReference type="Proteomes" id="UP000053660"/>
    </source>
</evidence>
<protein>
    <recommendedName>
        <fullName evidence="3">NHL repeat protein</fullName>
    </recommendedName>
</protein>
<sequence>MPPPPELPTGGLPKNVESIIIGEGVVKAVSGCIVLPNGTILVTDEEEGLILFDTQGNVLRKVTNSGWKKPRSPIYYKEHILMLIDMEEEPGIWNRYVFKFTSDVQFVARIEGPKWMRDEKTIISERLSIAHTDYLYLCICGEIFSALYELSPVGQWTELQYRLSESYVDMLAFAVIGPITQVLVVEGRKNYVLQFSIRDSEVVDRHRLAVCERPGAMARDEAGRLFVANRSSATIQLVDTVRWTSARNVALTDA</sequence>
<gene>
    <name evidence="1" type="ORF">OESDEN_09070</name>
</gene>
<dbReference type="Proteomes" id="UP000053660">
    <property type="component" value="Unassembled WGS sequence"/>
</dbReference>
<proteinExistence type="predicted"/>